<dbReference type="Gene3D" id="1.10.10.10">
    <property type="entry name" value="Winged helix-like DNA-binding domain superfamily/Winged helix DNA-binding domain"/>
    <property type="match status" value="1"/>
</dbReference>
<dbReference type="GO" id="GO:0043565">
    <property type="term" value="F:sequence-specific DNA binding"/>
    <property type="evidence" value="ECO:0007669"/>
    <property type="project" value="TreeGrafter"/>
</dbReference>
<feature type="domain" description="HTH lysR-type" evidence="5">
    <location>
        <begin position="10"/>
        <end position="62"/>
    </location>
</feature>
<dbReference type="InterPro" id="IPR058163">
    <property type="entry name" value="LysR-type_TF_proteobact-type"/>
</dbReference>
<evidence type="ECO:0000256" key="3">
    <source>
        <dbReference type="ARBA" id="ARBA00023125"/>
    </source>
</evidence>
<dbReference type="SUPFAM" id="SSF46785">
    <property type="entry name" value="Winged helix' DNA-binding domain"/>
    <property type="match status" value="1"/>
</dbReference>
<dbReference type="STRING" id="1392540.P256_02047"/>
<dbReference type="InterPro" id="IPR036388">
    <property type="entry name" value="WH-like_DNA-bd_sf"/>
</dbReference>
<evidence type="ECO:0000259" key="5">
    <source>
        <dbReference type="PROSITE" id="PS50931"/>
    </source>
</evidence>
<protein>
    <recommendedName>
        <fullName evidence="5">HTH lysR-type domain-containing protein</fullName>
    </recommendedName>
</protein>
<gene>
    <name evidence="6" type="ORF">P256_02047</name>
</gene>
<dbReference type="eggNOG" id="COG0583">
    <property type="taxonomic scope" value="Bacteria"/>
</dbReference>
<evidence type="ECO:0000256" key="1">
    <source>
        <dbReference type="ARBA" id="ARBA00009437"/>
    </source>
</evidence>
<keyword evidence="2" id="KW-0805">Transcription regulation</keyword>
<organism evidence="6 7">
    <name type="scientific">Acinetobacter nectaris CIP 110549</name>
    <dbReference type="NCBI Taxonomy" id="1392540"/>
    <lineage>
        <taxon>Bacteria</taxon>
        <taxon>Pseudomonadati</taxon>
        <taxon>Pseudomonadota</taxon>
        <taxon>Gammaproteobacteria</taxon>
        <taxon>Moraxellales</taxon>
        <taxon>Moraxellaceae</taxon>
        <taxon>Acinetobacter</taxon>
    </lineage>
</organism>
<dbReference type="SUPFAM" id="SSF53850">
    <property type="entry name" value="Periplasmic binding protein-like II"/>
    <property type="match status" value="1"/>
</dbReference>
<dbReference type="GO" id="GO:0006351">
    <property type="term" value="P:DNA-templated transcription"/>
    <property type="evidence" value="ECO:0007669"/>
    <property type="project" value="TreeGrafter"/>
</dbReference>
<keyword evidence="3" id="KW-0238">DNA-binding</keyword>
<dbReference type="InterPro" id="IPR000847">
    <property type="entry name" value="LysR_HTH_N"/>
</dbReference>
<dbReference type="HOGENOM" id="CLU_039613_16_1_6"/>
<dbReference type="Pfam" id="PF03466">
    <property type="entry name" value="LysR_substrate"/>
    <property type="match status" value="1"/>
</dbReference>
<name>V2T6N5_9GAMM</name>
<dbReference type="PATRIC" id="fig|1392540.3.peg.1975"/>
<comment type="caution">
    <text evidence="6">The sequence shown here is derived from an EMBL/GenBank/DDBJ whole genome shotgun (WGS) entry which is preliminary data.</text>
</comment>
<evidence type="ECO:0000256" key="4">
    <source>
        <dbReference type="ARBA" id="ARBA00023163"/>
    </source>
</evidence>
<dbReference type="GO" id="GO:0003700">
    <property type="term" value="F:DNA-binding transcription factor activity"/>
    <property type="evidence" value="ECO:0007669"/>
    <property type="project" value="InterPro"/>
</dbReference>
<reference evidence="6 7" key="1">
    <citation type="submission" date="2013-10" db="EMBL/GenBank/DDBJ databases">
        <title>The Genome Sequence of Acinetobacter nectaris CIP 110549.</title>
        <authorList>
            <consortium name="The Broad Institute Genomics Platform"/>
            <consortium name="The Broad Institute Genome Sequencing Center for Infectious Disease"/>
            <person name="Cerqueira G."/>
            <person name="Feldgarden M."/>
            <person name="Courvalin P."/>
            <person name="Grillot-Courvalin C."/>
            <person name="Clermont D."/>
            <person name="Rocha E."/>
            <person name="Yoon E.-J."/>
            <person name="Nemec A."/>
            <person name="Young S.K."/>
            <person name="Zeng Q."/>
            <person name="Gargeya S."/>
            <person name="Fitzgerald M."/>
            <person name="Abouelleil A."/>
            <person name="Alvarado L."/>
            <person name="Berlin A.M."/>
            <person name="Chapman S.B."/>
            <person name="Gainer-Dewar J."/>
            <person name="Goldberg J."/>
            <person name="Gnerre S."/>
            <person name="Griggs A."/>
            <person name="Gujja S."/>
            <person name="Hansen M."/>
            <person name="Howarth C."/>
            <person name="Imamovic A."/>
            <person name="Ireland A."/>
            <person name="Larimer J."/>
            <person name="McCowan C."/>
            <person name="Murphy C."/>
            <person name="Pearson M."/>
            <person name="Poon T.W."/>
            <person name="Priest M."/>
            <person name="Roberts A."/>
            <person name="Saif S."/>
            <person name="Shea T."/>
            <person name="Sykes S."/>
            <person name="Wortman J."/>
            <person name="Nusbaum C."/>
            <person name="Birren B."/>
        </authorList>
    </citation>
    <scope>NUCLEOTIDE SEQUENCE [LARGE SCALE GENOMIC DNA]</scope>
    <source>
        <strain evidence="6 7">CIP 110549</strain>
    </source>
</reference>
<dbReference type="Proteomes" id="UP000023785">
    <property type="component" value="Unassembled WGS sequence"/>
</dbReference>
<keyword evidence="7" id="KW-1185">Reference proteome</keyword>
<dbReference type="AlphaFoldDB" id="V2T6N5"/>
<evidence type="ECO:0000313" key="7">
    <source>
        <dbReference type="Proteomes" id="UP000023785"/>
    </source>
</evidence>
<dbReference type="PANTHER" id="PTHR30537">
    <property type="entry name" value="HTH-TYPE TRANSCRIPTIONAL REGULATOR"/>
    <property type="match status" value="1"/>
</dbReference>
<dbReference type="PANTHER" id="PTHR30537:SF1">
    <property type="entry name" value="HTH-TYPE TRANSCRIPTIONAL REGULATOR PGRR"/>
    <property type="match status" value="1"/>
</dbReference>
<evidence type="ECO:0000313" key="6">
    <source>
        <dbReference type="EMBL" id="ESK38123.1"/>
    </source>
</evidence>
<dbReference type="PROSITE" id="PS50931">
    <property type="entry name" value="HTH_LYSR"/>
    <property type="match status" value="1"/>
</dbReference>
<keyword evidence="4" id="KW-0804">Transcription</keyword>
<dbReference type="Pfam" id="PF00126">
    <property type="entry name" value="HTH_1"/>
    <property type="match status" value="1"/>
</dbReference>
<dbReference type="EMBL" id="AYER01000008">
    <property type="protein sequence ID" value="ESK38123.1"/>
    <property type="molecule type" value="Genomic_DNA"/>
</dbReference>
<sequence>MLNGSIYTYLSVFHAIAEQKSIAGAARKLETTSPSVSKSLKLLENYFGVSLVNRTTRRLELTEAGLYLLHNTQKPMSELEHTLERVKNFGQDISGIIRITTARYAYLTILKPYIGEFHHAYPDIQLEISVDNGMVDILKDSFDLGIRFEDRIDEHVIARQLLPSLTQGVFASKHYIHHYGKPKSPHDLKNHKLIGFRFATANRISPFFLQENGHKITVDMPVSLIVNDIDVAMDAIRQGTGIGRLFLINLLQEVDADQFIPILKPYWMKYPPVYLYYLKASKNSKRIQIFIEFIMGKMKQYAMQNL</sequence>
<dbReference type="Gene3D" id="3.40.190.290">
    <property type="match status" value="1"/>
</dbReference>
<dbReference type="InterPro" id="IPR005119">
    <property type="entry name" value="LysR_subst-bd"/>
</dbReference>
<dbReference type="RefSeq" id="WP_023273665.1">
    <property type="nucleotide sequence ID" value="NZ_KI530735.1"/>
</dbReference>
<accession>V2T6N5</accession>
<comment type="similarity">
    <text evidence="1">Belongs to the LysR transcriptional regulatory family.</text>
</comment>
<dbReference type="InterPro" id="IPR036390">
    <property type="entry name" value="WH_DNA-bd_sf"/>
</dbReference>
<proteinExistence type="inferred from homology"/>
<evidence type="ECO:0000256" key="2">
    <source>
        <dbReference type="ARBA" id="ARBA00023015"/>
    </source>
</evidence>